<dbReference type="Pfam" id="PF12937">
    <property type="entry name" value="F-box-like"/>
    <property type="match status" value="1"/>
</dbReference>
<dbReference type="PROSITE" id="PS50181">
    <property type="entry name" value="FBOX"/>
    <property type="match status" value="1"/>
</dbReference>
<organism evidence="2 3">
    <name type="scientific">Eutypa lata (strain UCR-EL1)</name>
    <name type="common">Grapevine dieback disease fungus</name>
    <name type="synonym">Eutypa armeniacae</name>
    <dbReference type="NCBI Taxonomy" id="1287681"/>
    <lineage>
        <taxon>Eukaryota</taxon>
        <taxon>Fungi</taxon>
        <taxon>Dikarya</taxon>
        <taxon>Ascomycota</taxon>
        <taxon>Pezizomycotina</taxon>
        <taxon>Sordariomycetes</taxon>
        <taxon>Xylariomycetidae</taxon>
        <taxon>Xylariales</taxon>
        <taxon>Diatrypaceae</taxon>
        <taxon>Eutypa</taxon>
    </lineage>
</organism>
<dbReference type="HOGENOM" id="CLU_1224777_0_0_1"/>
<evidence type="ECO:0000313" key="2">
    <source>
        <dbReference type="EMBL" id="EMR67285.1"/>
    </source>
</evidence>
<dbReference type="Gene3D" id="1.20.1280.50">
    <property type="match status" value="1"/>
</dbReference>
<evidence type="ECO:0000313" key="3">
    <source>
        <dbReference type="Proteomes" id="UP000012174"/>
    </source>
</evidence>
<dbReference type="KEGG" id="ela:UCREL1_5706"/>
<dbReference type="Proteomes" id="UP000012174">
    <property type="component" value="Unassembled WGS sequence"/>
</dbReference>
<dbReference type="EMBL" id="KB706466">
    <property type="protein sequence ID" value="EMR67285.1"/>
    <property type="molecule type" value="Genomic_DNA"/>
</dbReference>
<dbReference type="CDD" id="cd09917">
    <property type="entry name" value="F-box_SF"/>
    <property type="match status" value="1"/>
</dbReference>
<reference evidence="3" key="1">
    <citation type="journal article" date="2013" name="Genome Announc.">
        <title>Draft genome sequence of the grapevine dieback fungus Eutypa lata UCR-EL1.</title>
        <authorList>
            <person name="Blanco-Ulate B."/>
            <person name="Rolshausen P.E."/>
            <person name="Cantu D."/>
        </authorList>
    </citation>
    <scope>NUCLEOTIDE SEQUENCE [LARGE SCALE GENOMIC DNA]</scope>
    <source>
        <strain evidence="3">UCR-EL1</strain>
    </source>
</reference>
<dbReference type="SMART" id="SM00256">
    <property type="entry name" value="FBOX"/>
    <property type="match status" value="1"/>
</dbReference>
<sequence>MSTNNTRMSTVEKLPNELLANIMSCLKPDDVLNLMLTSKRFCGVAKGHQLILANSLLRNHCTSESIQMAIAHHAAAVAKWKPSKHNPLQPAKLQDFQEYRDHYLKPREKLASLPEKSLSLRSVRYICAFHDSALRLARDYVDFCLRDRQAPTHPDLGTAHRAVYIIAIICHILHPRPAGKHLPDPLWDAFSQCFSSRQRAHVTRIYMFLMYCINDGESFPMYPRWQ</sequence>
<proteinExistence type="predicted"/>
<name>M7TKN7_EUTLA</name>
<accession>M7TKN7</accession>
<dbReference type="InterPro" id="IPR001810">
    <property type="entry name" value="F-box_dom"/>
</dbReference>
<protein>
    <recommendedName>
        <fullName evidence="1">F-box domain-containing protein</fullName>
    </recommendedName>
</protein>
<gene>
    <name evidence="2" type="ORF">UCREL1_5706</name>
</gene>
<dbReference type="SUPFAM" id="SSF81383">
    <property type="entry name" value="F-box domain"/>
    <property type="match status" value="1"/>
</dbReference>
<dbReference type="AlphaFoldDB" id="M7TKN7"/>
<keyword evidence="3" id="KW-1185">Reference proteome</keyword>
<evidence type="ECO:0000259" key="1">
    <source>
        <dbReference type="PROSITE" id="PS50181"/>
    </source>
</evidence>
<feature type="domain" description="F-box" evidence="1">
    <location>
        <begin position="8"/>
        <end position="60"/>
    </location>
</feature>
<dbReference type="InterPro" id="IPR036047">
    <property type="entry name" value="F-box-like_dom_sf"/>
</dbReference>